<dbReference type="Pfam" id="PF13577">
    <property type="entry name" value="SnoaL_4"/>
    <property type="match status" value="1"/>
</dbReference>
<dbReference type="InterPro" id="IPR037401">
    <property type="entry name" value="SnoaL-like"/>
</dbReference>
<accession>A0A261VUF7</accession>
<dbReference type="RefSeq" id="WP_094810501.1">
    <property type="nucleotide sequence ID" value="NZ_NEVU01000001.1"/>
</dbReference>
<sequence length="137" mass="15376">MSDALLPLRQQAGEQVLNFFAALDQRRHEAVAALMDHDGIWHRQGQALVGPAGVAAALAQRDPARETAHIVSNLRAEMTASDRVQVHFYLVAYDGRRGDEAPRLVAIRSCMDELRLTPEGWRFTSRTSKRHLPPELR</sequence>
<proteinExistence type="predicted"/>
<gene>
    <name evidence="2" type="ORF">CAL22_03830</name>
</gene>
<name>A0A261VUF7_9BORD</name>
<keyword evidence="3" id="KW-1185">Reference proteome</keyword>
<reference evidence="3" key="1">
    <citation type="submission" date="2017-05" db="EMBL/GenBank/DDBJ databases">
        <title>Complete and WGS of Bordetella genogroups.</title>
        <authorList>
            <person name="Spilker T."/>
            <person name="Lipuma J."/>
        </authorList>
    </citation>
    <scope>NUCLEOTIDE SEQUENCE [LARGE SCALE GENOMIC DNA]</scope>
    <source>
        <strain evidence="3">AU6712</strain>
    </source>
</reference>
<dbReference type="AlphaFoldDB" id="A0A261VUF7"/>
<dbReference type="Gene3D" id="3.10.450.50">
    <property type="match status" value="1"/>
</dbReference>
<protein>
    <recommendedName>
        <fullName evidence="1">SnoaL-like domain-containing protein</fullName>
    </recommendedName>
</protein>
<feature type="domain" description="SnoaL-like" evidence="1">
    <location>
        <begin position="14"/>
        <end position="127"/>
    </location>
</feature>
<dbReference type="SUPFAM" id="SSF54427">
    <property type="entry name" value="NTF2-like"/>
    <property type="match status" value="1"/>
</dbReference>
<dbReference type="CDD" id="cd00531">
    <property type="entry name" value="NTF2_like"/>
    <property type="match status" value="1"/>
</dbReference>
<dbReference type="EMBL" id="NEVU01000001">
    <property type="protein sequence ID" value="OZI77669.1"/>
    <property type="molecule type" value="Genomic_DNA"/>
</dbReference>
<dbReference type="InterPro" id="IPR032710">
    <property type="entry name" value="NTF2-like_dom_sf"/>
</dbReference>
<dbReference type="OrthoDB" id="8964892at2"/>
<comment type="caution">
    <text evidence="2">The sequence shown here is derived from an EMBL/GenBank/DDBJ whole genome shotgun (WGS) entry which is preliminary data.</text>
</comment>
<evidence type="ECO:0000259" key="1">
    <source>
        <dbReference type="Pfam" id="PF13577"/>
    </source>
</evidence>
<organism evidence="2 3">
    <name type="scientific">Bordetella genomosp. 12</name>
    <dbReference type="NCBI Taxonomy" id="463035"/>
    <lineage>
        <taxon>Bacteria</taxon>
        <taxon>Pseudomonadati</taxon>
        <taxon>Pseudomonadota</taxon>
        <taxon>Betaproteobacteria</taxon>
        <taxon>Burkholderiales</taxon>
        <taxon>Alcaligenaceae</taxon>
        <taxon>Bordetella</taxon>
    </lineage>
</organism>
<dbReference type="Proteomes" id="UP000216429">
    <property type="component" value="Unassembled WGS sequence"/>
</dbReference>
<evidence type="ECO:0000313" key="2">
    <source>
        <dbReference type="EMBL" id="OZI77669.1"/>
    </source>
</evidence>
<evidence type="ECO:0000313" key="3">
    <source>
        <dbReference type="Proteomes" id="UP000216429"/>
    </source>
</evidence>